<dbReference type="InterPro" id="IPR000387">
    <property type="entry name" value="Tyr_Pase_dom"/>
</dbReference>
<dbReference type="InterPro" id="IPR029021">
    <property type="entry name" value="Prot-tyrosine_phosphatase-like"/>
</dbReference>
<proteinExistence type="predicted"/>
<dbReference type="Pfam" id="PF13350">
    <property type="entry name" value="Y_phosphatase3"/>
    <property type="match status" value="1"/>
</dbReference>
<dbReference type="GO" id="GO:0004721">
    <property type="term" value="F:phosphoprotein phosphatase activity"/>
    <property type="evidence" value="ECO:0007669"/>
    <property type="project" value="InterPro"/>
</dbReference>
<keyword evidence="3" id="KW-1185">Reference proteome</keyword>
<dbReference type="PROSITE" id="PS50056">
    <property type="entry name" value="TYR_PHOSPHATASE_2"/>
    <property type="match status" value="1"/>
</dbReference>
<evidence type="ECO:0000313" key="3">
    <source>
        <dbReference type="Proteomes" id="UP000515512"/>
    </source>
</evidence>
<evidence type="ECO:0000313" key="2">
    <source>
        <dbReference type="EMBL" id="QLY34889.1"/>
    </source>
</evidence>
<dbReference type="Proteomes" id="UP000515512">
    <property type="component" value="Chromosome"/>
</dbReference>
<evidence type="ECO:0000259" key="1">
    <source>
        <dbReference type="PROSITE" id="PS50056"/>
    </source>
</evidence>
<dbReference type="EMBL" id="CP059399">
    <property type="protein sequence ID" value="QLY34889.1"/>
    <property type="molecule type" value="Genomic_DNA"/>
</dbReference>
<dbReference type="KEGG" id="nhu:H0264_34370"/>
<reference evidence="2 3" key="1">
    <citation type="submission" date="2020-07" db="EMBL/GenBank/DDBJ databases">
        <authorList>
            <person name="Zhuang K."/>
            <person name="Ran Y."/>
        </authorList>
    </citation>
    <scope>NUCLEOTIDE SEQUENCE [LARGE SCALE GENOMIC DNA]</scope>
    <source>
        <strain evidence="2 3">WCH-YHL-001</strain>
    </source>
</reference>
<name>A0A7D7A3E6_9NOCA</name>
<feature type="domain" description="Tyrosine specific protein phosphatases" evidence="1">
    <location>
        <begin position="157"/>
        <end position="192"/>
    </location>
</feature>
<dbReference type="Gene3D" id="3.90.190.10">
    <property type="entry name" value="Protein tyrosine phosphatase superfamily"/>
    <property type="match status" value="1"/>
</dbReference>
<dbReference type="SUPFAM" id="SSF52799">
    <property type="entry name" value="(Phosphotyrosine protein) phosphatases II"/>
    <property type="match status" value="1"/>
</dbReference>
<accession>A0A7D7A3E6</accession>
<sequence>MPAAVTPAAFANPAVPVLQSPQKGDSLNLATAPNARDIGGYPTQGGGGKLRHGVVFRTDALNKLTAAEQQQLVTAGVTKVIDFRSPTEAGQNPDKLPGSIPAQALPVYDPANDFYLFFAKAVQGGPEVQQQLLGDGKAAQFMQDYNRWMVTDATSRAQFATAFKEIANSSGPILYHCTAGKDRTGWMTAILMSALNVPKGQIYNDYLASNDNLAAGNQAILDGLVASGRVTDPSLFEPVLGVDRSYLDAAFDQAEQSYGSMDGFITNGLGIDAATLDKLKAKLLDK</sequence>
<dbReference type="InterPro" id="IPR026893">
    <property type="entry name" value="Tyr/Ser_Pase_IphP-type"/>
</dbReference>
<organism evidence="2 3">
    <name type="scientific">Nocardia huaxiensis</name>
    <dbReference type="NCBI Taxonomy" id="2755382"/>
    <lineage>
        <taxon>Bacteria</taxon>
        <taxon>Bacillati</taxon>
        <taxon>Actinomycetota</taxon>
        <taxon>Actinomycetes</taxon>
        <taxon>Mycobacteriales</taxon>
        <taxon>Nocardiaceae</taxon>
        <taxon>Nocardia</taxon>
    </lineage>
</organism>
<protein>
    <submittedName>
        <fullName evidence="2">Tyrosine-protein phosphatase</fullName>
    </submittedName>
</protein>
<gene>
    <name evidence="2" type="ORF">H0264_34370</name>
</gene>
<dbReference type="AlphaFoldDB" id="A0A7D7A3E6"/>